<evidence type="ECO:0000313" key="2">
    <source>
        <dbReference type="EMBL" id="OGG40828.1"/>
    </source>
</evidence>
<dbReference type="InterPro" id="IPR043735">
    <property type="entry name" value="DUF5680"/>
</dbReference>
<accession>A0A1F6BVH9</accession>
<dbReference type="AlphaFoldDB" id="A0A1F6BVH9"/>
<dbReference type="Pfam" id="PF18931">
    <property type="entry name" value="DUF5680"/>
    <property type="match status" value="1"/>
</dbReference>
<evidence type="ECO:0000313" key="3">
    <source>
        <dbReference type="Proteomes" id="UP000179014"/>
    </source>
</evidence>
<name>A0A1F6BVH9_9BACT</name>
<reference evidence="2 3" key="1">
    <citation type="journal article" date="2016" name="Nat. Commun.">
        <title>Thousands of microbial genomes shed light on interconnected biogeochemical processes in an aquifer system.</title>
        <authorList>
            <person name="Anantharaman K."/>
            <person name="Brown C.T."/>
            <person name="Hug L.A."/>
            <person name="Sharon I."/>
            <person name="Castelle C.J."/>
            <person name="Probst A.J."/>
            <person name="Thomas B.C."/>
            <person name="Singh A."/>
            <person name="Wilkins M.J."/>
            <person name="Karaoz U."/>
            <person name="Brodie E.L."/>
            <person name="Williams K.H."/>
            <person name="Hubbard S.S."/>
            <person name="Banfield J.F."/>
        </authorList>
    </citation>
    <scope>NUCLEOTIDE SEQUENCE [LARGE SCALE GENOMIC DNA]</scope>
</reference>
<sequence>MKISHRELADFLGVANKATYANKDAPKSTSLRPSSEDFHFEQGDLAYHDTYFGARDFIGEEIIYKTARPMWGANYYGYILNPTTPTEDVYSILRSALMQDSDILPVRGPQEHIEGTSKYENQVDGTLDRFSGEERIYLENELVYRCWYHGGSIE</sequence>
<organism evidence="2 3">
    <name type="scientific">Candidatus Kaiserbacteria bacterium GWA2_50_9</name>
    <dbReference type="NCBI Taxonomy" id="1798474"/>
    <lineage>
        <taxon>Bacteria</taxon>
        <taxon>Candidatus Kaiseribacteriota</taxon>
    </lineage>
</organism>
<comment type="caution">
    <text evidence="2">The sequence shown here is derived from an EMBL/GenBank/DDBJ whole genome shotgun (WGS) entry which is preliminary data.</text>
</comment>
<protein>
    <recommendedName>
        <fullName evidence="1">DUF5680 domain-containing protein</fullName>
    </recommendedName>
</protein>
<dbReference type="EMBL" id="MFKN01000025">
    <property type="protein sequence ID" value="OGG40828.1"/>
    <property type="molecule type" value="Genomic_DNA"/>
</dbReference>
<feature type="domain" description="DUF5680" evidence="1">
    <location>
        <begin position="49"/>
        <end position="153"/>
    </location>
</feature>
<evidence type="ECO:0000259" key="1">
    <source>
        <dbReference type="Pfam" id="PF18931"/>
    </source>
</evidence>
<proteinExistence type="predicted"/>
<dbReference type="STRING" id="1798474.A2118_01515"/>
<dbReference type="Proteomes" id="UP000179014">
    <property type="component" value="Unassembled WGS sequence"/>
</dbReference>
<gene>
    <name evidence="2" type="ORF">A2118_01515</name>
</gene>